<dbReference type="GO" id="GO:0046872">
    <property type="term" value="F:metal ion binding"/>
    <property type="evidence" value="ECO:0007669"/>
    <property type="project" value="UniProtKB-KW"/>
</dbReference>
<protein>
    <recommendedName>
        <fullName evidence="3">tRNA threonylcarbamoyladenosine biosynthesis protein TsaE</fullName>
    </recommendedName>
    <alternativeName>
        <fullName evidence="10">t(6)A37 threonylcarbamoyladenosine biosynthesis protein TsaE</fullName>
    </alternativeName>
</protein>
<keyword evidence="5" id="KW-0819">tRNA processing</keyword>
<comment type="similarity">
    <text evidence="2">Belongs to the TsaE family.</text>
</comment>
<keyword evidence="8" id="KW-0067">ATP-binding</keyword>
<evidence type="ECO:0000313" key="11">
    <source>
        <dbReference type="EMBL" id="KKS14020.1"/>
    </source>
</evidence>
<dbReference type="GO" id="GO:0002949">
    <property type="term" value="P:tRNA threonylcarbamoyladenosine modification"/>
    <property type="evidence" value="ECO:0007669"/>
    <property type="project" value="InterPro"/>
</dbReference>
<dbReference type="SUPFAM" id="SSF52540">
    <property type="entry name" value="P-loop containing nucleoside triphosphate hydrolases"/>
    <property type="match status" value="1"/>
</dbReference>
<evidence type="ECO:0000256" key="9">
    <source>
        <dbReference type="ARBA" id="ARBA00022842"/>
    </source>
</evidence>
<evidence type="ECO:0000256" key="6">
    <source>
        <dbReference type="ARBA" id="ARBA00022723"/>
    </source>
</evidence>
<dbReference type="NCBIfam" id="TIGR00150">
    <property type="entry name" value="T6A_YjeE"/>
    <property type="match status" value="1"/>
</dbReference>
<dbReference type="GO" id="GO:0005737">
    <property type="term" value="C:cytoplasm"/>
    <property type="evidence" value="ECO:0007669"/>
    <property type="project" value="UniProtKB-SubCell"/>
</dbReference>
<evidence type="ECO:0000256" key="1">
    <source>
        <dbReference type="ARBA" id="ARBA00004496"/>
    </source>
</evidence>
<keyword evidence="4" id="KW-0963">Cytoplasm</keyword>
<evidence type="ECO:0000313" key="12">
    <source>
        <dbReference type="Proteomes" id="UP000034380"/>
    </source>
</evidence>
<keyword evidence="6" id="KW-0479">Metal-binding</keyword>
<name>A0A0G0WMJ9_9BACT</name>
<evidence type="ECO:0000256" key="2">
    <source>
        <dbReference type="ARBA" id="ARBA00007599"/>
    </source>
</evidence>
<accession>A0A0G0WMJ9</accession>
<dbReference type="GO" id="GO:0005524">
    <property type="term" value="F:ATP binding"/>
    <property type="evidence" value="ECO:0007669"/>
    <property type="project" value="UniProtKB-KW"/>
</dbReference>
<keyword evidence="9" id="KW-0460">Magnesium</keyword>
<dbReference type="Gene3D" id="3.40.50.300">
    <property type="entry name" value="P-loop containing nucleotide triphosphate hydrolases"/>
    <property type="match status" value="1"/>
</dbReference>
<sequence length="138" mass="15767">MEFLSKSVKKTQRIAADLAQKIIKTKKSAVIALEGELGAGKTVFVKGFAKALGIKSKIKSPTFVLMKKYKVLYHLDCYRVGNHKDLKIPELKEILDMSHNHDIVLIEWAERVKEILPKKHITVHIDHISKNERKITII</sequence>
<reference evidence="11 12" key="1">
    <citation type="journal article" date="2015" name="Nature">
        <title>rRNA introns, odd ribosomes, and small enigmatic genomes across a large radiation of phyla.</title>
        <authorList>
            <person name="Brown C.T."/>
            <person name="Hug L.A."/>
            <person name="Thomas B.C."/>
            <person name="Sharon I."/>
            <person name="Castelle C.J."/>
            <person name="Singh A."/>
            <person name="Wilkins M.J."/>
            <person name="Williams K.H."/>
            <person name="Banfield J.F."/>
        </authorList>
    </citation>
    <scope>NUCLEOTIDE SEQUENCE [LARGE SCALE GENOMIC DNA]</scope>
</reference>
<evidence type="ECO:0000256" key="5">
    <source>
        <dbReference type="ARBA" id="ARBA00022694"/>
    </source>
</evidence>
<dbReference type="Pfam" id="PF02367">
    <property type="entry name" value="TsaE"/>
    <property type="match status" value="1"/>
</dbReference>
<dbReference type="InterPro" id="IPR003442">
    <property type="entry name" value="T6A_TsaE"/>
</dbReference>
<proteinExistence type="inferred from homology"/>
<gene>
    <name evidence="11" type="ORF">UU70_C0001G0009</name>
</gene>
<keyword evidence="7" id="KW-0547">Nucleotide-binding</keyword>
<dbReference type="PANTHER" id="PTHR33540">
    <property type="entry name" value="TRNA THREONYLCARBAMOYLADENOSINE BIOSYNTHESIS PROTEIN TSAE"/>
    <property type="match status" value="1"/>
</dbReference>
<evidence type="ECO:0000256" key="8">
    <source>
        <dbReference type="ARBA" id="ARBA00022840"/>
    </source>
</evidence>
<dbReference type="PATRIC" id="fig|1619020.3.peg.9"/>
<dbReference type="Proteomes" id="UP000034380">
    <property type="component" value="Unassembled WGS sequence"/>
</dbReference>
<evidence type="ECO:0000256" key="10">
    <source>
        <dbReference type="ARBA" id="ARBA00032441"/>
    </source>
</evidence>
<comment type="caution">
    <text evidence="11">The sequence shown here is derived from an EMBL/GenBank/DDBJ whole genome shotgun (WGS) entry which is preliminary data.</text>
</comment>
<dbReference type="InterPro" id="IPR027417">
    <property type="entry name" value="P-loop_NTPase"/>
</dbReference>
<dbReference type="PANTHER" id="PTHR33540:SF2">
    <property type="entry name" value="TRNA THREONYLCARBAMOYLADENOSINE BIOSYNTHESIS PROTEIN TSAE"/>
    <property type="match status" value="1"/>
</dbReference>
<evidence type="ECO:0000256" key="3">
    <source>
        <dbReference type="ARBA" id="ARBA00019010"/>
    </source>
</evidence>
<organism evidence="11 12">
    <name type="scientific">Candidatus Yanofskybacteria bacterium GW2011_GWA1_41_6</name>
    <dbReference type="NCBI Taxonomy" id="1619020"/>
    <lineage>
        <taxon>Bacteria</taxon>
        <taxon>Candidatus Yanofskyibacteriota</taxon>
    </lineage>
</organism>
<evidence type="ECO:0000256" key="7">
    <source>
        <dbReference type="ARBA" id="ARBA00022741"/>
    </source>
</evidence>
<dbReference type="AlphaFoldDB" id="A0A0G0WMJ9"/>
<dbReference type="EMBL" id="LCBQ01000001">
    <property type="protein sequence ID" value="KKS14020.1"/>
    <property type="molecule type" value="Genomic_DNA"/>
</dbReference>
<evidence type="ECO:0000256" key="4">
    <source>
        <dbReference type="ARBA" id="ARBA00022490"/>
    </source>
</evidence>
<comment type="subcellular location">
    <subcellularLocation>
        <location evidence="1">Cytoplasm</location>
    </subcellularLocation>
</comment>